<dbReference type="InterPro" id="IPR055342">
    <property type="entry name" value="MreC_beta-barrel_core"/>
</dbReference>
<dbReference type="GO" id="GO:0005886">
    <property type="term" value="C:plasma membrane"/>
    <property type="evidence" value="ECO:0007669"/>
    <property type="project" value="TreeGrafter"/>
</dbReference>
<evidence type="ECO:0000259" key="6">
    <source>
        <dbReference type="Pfam" id="PF04085"/>
    </source>
</evidence>
<dbReference type="RefSeq" id="WP_225697319.1">
    <property type="nucleotide sequence ID" value="NZ_JAIXNE010000001.1"/>
</dbReference>
<comment type="similarity">
    <text evidence="1">Belongs to the MreC family.</text>
</comment>
<sequence>MQRLFIFLYQYRAFLIFIFLEILCIWLIVQNNQYQGARFFNSSNKLVAGMMQTSQGVSEYFRLGEVNEELARENARLKMELQQISQSIYPMDRTRLQDRTYLNQFEYIPAKVINNSTRRFTNFITIDRGEQDGIRPDMAVMNADGVVGKVKSTSRRFSVITSILHTDMRISSKIKRTGDLCTTQWDGTDPYVATLSFVPRHVQPMVGDTVVTSGYNAIFPENIPVGVIRNVNLQDNSPWYDIDMQLAADLNEISYVYLVRNVLRNEQDSVELASGVKEAANELYD</sequence>
<evidence type="ECO:0000256" key="4">
    <source>
        <dbReference type="ARBA" id="ARBA00032089"/>
    </source>
</evidence>
<dbReference type="Pfam" id="PF04085">
    <property type="entry name" value="MreC"/>
    <property type="match status" value="1"/>
</dbReference>
<reference evidence="7" key="1">
    <citation type="submission" date="2021-09" db="EMBL/GenBank/DDBJ databases">
        <title>Fulvivirga sp. isolated from coastal sediment.</title>
        <authorList>
            <person name="Yu H."/>
        </authorList>
    </citation>
    <scope>NUCLEOTIDE SEQUENCE</scope>
    <source>
        <strain evidence="7">1062</strain>
    </source>
</reference>
<feature type="transmembrane region" description="Helical" evidence="5">
    <location>
        <begin position="12"/>
        <end position="29"/>
    </location>
</feature>
<dbReference type="AlphaFoldDB" id="A0A9X1KXI5"/>
<dbReference type="GO" id="GO:0008360">
    <property type="term" value="P:regulation of cell shape"/>
    <property type="evidence" value="ECO:0007669"/>
    <property type="project" value="UniProtKB-KW"/>
</dbReference>
<keyword evidence="5" id="KW-1133">Transmembrane helix</keyword>
<evidence type="ECO:0000313" key="7">
    <source>
        <dbReference type="EMBL" id="MCA6074222.1"/>
    </source>
</evidence>
<comment type="caution">
    <text evidence="7">The sequence shown here is derived from an EMBL/GenBank/DDBJ whole genome shotgun (WGS) entry which is preliminary data.</text>
</comment>
<keyword evidence="8" id="KW-1185">Reference proteome</keyword>
<organism evidence="7 8">
    <name type="scientific">Fulvivirga sedimenti</name>
    <dbReference type="NCBI Taxonomy" id="2879465"/>
    <lineage>
        <taxon>Bacteria</taxon>
        <taxon>Pseudomonadati</taxon>
        <taxon>Bacteroidota</taxon>
        <taxon>Cytophagia</taxon>
        <taxon>Cytophagales</taxon>
        <taxon>Fulvivirgaceae</taxon>
        <taxon>Fulvivirga</taxon>
    </lineage>
</organism>
<dbReference type="Proteomes" id="UP001139409">
    <property type="component" value="Unassembled WGS sequence"/>
</dbReference>
<dbReference type="EMBL" id="JAIXNE010000001">
    <property type="protein sequence ID" value="MCA6074222.1"/>
    <property type="molecule type" value="Genomic_DNA"/>
</dbReference>
<dbReference type="InterPro" id="IPR007221">
    <property type="entry name" value="MreC"/>
</dbReference>
<gene>
    <name evidence="7" type="primary">mreC</name>
    <name evidence="7" type="ORF">LDX50_05045</name>
</gene>
<protein>
    <recommendedName>
        <fullName evidence="2">Cell shape-determining protein MreC</fullName>
    </recommendedName>
    <alternativeName>
        <fullName evidence="4">Cell shape protein MreC</fullName>
    </alternativeName>
</protein>
<dbReference type="InterPro" id="IPR042177">
    <property type="entry name" value="Cell/Rod_1"/>
</dbReference>
<dbReference type="PANTHER" id="PTHR34138:SF1">
    <property type="entry name" value="CELL SHAPE-DETERMINING PROTEIN MREC"/>
    <property type="match status" value="1"/>
</dbReference>
<dbReference type="InterPro" id="IPR042175">
    <property type="entry name" value="Cell/Rod_MreC_2"/>
</dbReference>
<evidence type="ECO:0000256" key="3">
    <source>
        <dbReference type="ARBA" id="ARBA00022960"/>
    </source>
</evidence>
<dbReference type="NCBIfam" id="NF010532">
    <property type="entry name" value="PRK13922.9-3"/>
    <property type="match status" value="1"/>
</dbReference>
<evidence type="ECO:0000256" key="5">
    <source>
        <dbReference type="SAM" id="Phobius"/>
    </source>
</evidence>
<dbReference type="Gene3D" id="2.40.10.350">
    <property type="entry name" value="Rod shape-determining protein MreC, domain 2"/>
    <property type="match status" value="1"/>
</dbReference>
<feature type="domain" description="Rod shape-determining protein MreC beta-barrel core" evidence="6">
    <location>
        <begin position="112"/>
        <end position="259"/>
    </location>
</feature>
<evidence type="ECO:0000313" key="8">
    <source>
        <dbReference type="Proteomes" id="UP001139409"/>
    </source>
</evidence>
<dbReference type="PANTHER" id="PTHR34138">
    <property type="entry name" value="CELL SHAPE-DETERMINING PROTEIN MREC"/>
    <property type="match status" value="1"/>
</dbReference>
<proteinExistence type="inferred from homology"/>
<keyword evidence="5" id="KW-0812">Transmembrane</keyword>
<name>A0A9X1KXI5_9BACT</name>
<evidence type="ECO:0000256" key="1">
    <source>
        <dbReference type="ARBA" id="ARBA00009369"/>
    </source>
</evidence>
<evidence type="ECO:0000256" key="2">
    <source>
        <dbReference type="ARBA" id="ARBA00013855"/>
    </source>
</evidence>
<keyword evidence="5" id="KW-0472">Membrane</keyword>
<dbReference type="Gene3D" id="2.40.10.340">
    <property type="entry name" value="Rod shape-determining protein MreC, domain 1"/>
    <property type="match status" value="1"/>
</dbReference>
<accession>A0A9X1KXI5</accession>
<keyword evidence="3" id="KW-0133">Cell shape</keyword>